<reference evidence="2" key="1">
    <citation type="submission" date="2022-12" db="EMBL/GenBank/DDBJ databases">
        <title>Polyphasic identification of a Novel Hot-Spring Cyanobacterium Ocullathermofonsia sinensis gen nov. sp. nov. and Genomic Insights on its Adaptations to the Thermal Habitat.</title>
        <authorList>
            <person name="Daroch M."/>
            <person name="Tang J."/>
            <person name="Jiang Y."/>
        </authorList>
    </citation>
    <scope>NUCLEOTIDE SEQUENCE</scope>
    <source>
        <strain evidence="2">PKUAC-SCTA174</strain>
    </source>
</reference>
<dbReference type="AlphaFoldDB" id="A0A9E9C7H9"/>
<keyword evidence="1" id="KW-0812">Transmembrane</keyword>
<keyword evidence="3" id="KW-1185">Reference proteome</keyword>
<sequence>MQSQKLQKIDFNQEYPCPCRRRGRLTPIALTEAFGCNRCQQIFVVQDNGYVIEQLSTNYPYKRAWRWTGNQWNIAHSSLGRGYLPLTLVTIFVLVFLLLLTTLQSPLSNSVTFRVIAALVLSMMLVLMLWLVCRRY</sequence>
<organism evidence="2 3">
    <name type="scientific">Thermocoleostomius sinensis A174</name>
    <dbReference type="NCBI Taxonomy" id="2016057"/>
    <lineage>
        <taxon>Bacteria</taxon>
        <taxon>Bacillati</taxon>
        <taxon>Cyanobacteriota</taxon>
        <taxon>Cyanophyceae</taxon>
        <taxon>Oculatellales</taxon>
        <taxon>Oculatellaceae</taxon>
        <taxon>Thermocoleostomius</taxon>
    </lineage>
</organism>
<protein>
    <submittedName>
        <fullName evidence="2">Uncharacterized protein</fullName>
    </submittedName>
</protein>
<feature type="transmembrane region" description="Helical" evidence="1">
    <location>
        <begin position="83"/>
        <end position="103"/>
    </location>
</feature>
<evidence type="ECO:0000256" key="1">
    <source>
        <dbReference type="SAM" id="Phobius"/>
    </source>
</evidence>
<accession>A0A9E9C7H9</accession>
<dbReference type="RefSeq" id="WP_268608973.1">
    <property type="nucleotide sequence ID" value="NZ_CP113797.1"/>
</dbReference>
<feature type="transmembrane region" description="Helical" evidence="1">
    <location>
        <begin position="115"/>
        <end position="133"/>
    </location>
</feature>
<keyword evidence="1" id="KW-0472">Membrane</keyword>
<keyword evidence="1" id="KW-1133">Transmembrane helix</keyword>
<evidence type="ECO:0000313" key="3">
    <source>
        <dbReference type="Proteomes" id="UP001163152"/>
    </source>
</evidence>
<dbReference type="KEGG" id="tsin:OXH18_19060"/>
<proteinExistence type="predicted"/>
<dbReference type="EMBL" id="CP113797">
    <property type="protein sequence ID" value="WAL59253.1"/>
    <property type="molecule type" value="Genomic_DNA"/>
</dbReference>
<dbReference type="Proteomes" id="UP001163152">
    <property type="component" value="Chromosome"/>
</dbReference>
<gene>
    <name evidence="2" type="ORF">OXH18_19060</name>
</gene>
<evidence type="ECO:0000313" key="2">
    <source>
        <dbReference type="EMBL" id="WAL59253.1"/>
    </source>
</evidence>
<name>A0A9E9C7H9_9CYAN</name>